<protein>
    <submittedName>
        <fullName evidence="1">Uncharacterized protein</fullName>
    </submittedName>
</protein>
<dbReference type="RefSeq" id="WP_377942572.1">
    <property type="nucleotide sequence ID" value="NZ_JBHUCX010000020.1"/>
</dbReference>
<keyword evidence="2" id="KW-1185">Reference proteome</keyword>
<dbReference type="Proteomes" id="UP001597079">
    <property type="component" value="Unassembled WGS sequence"/>
</dbReference>
<evidence type="ECO:0000313" key="2">
    <source>
        <dbReference type="Proteomes" id="UP001597079"/>
    </source>
</evidence>
<gene>
    <name evidence="1" type="ORF">ACFSB2_08390</name>
</gene>
<name>A0ABW4JG78_9BACL</name>
<proteinExistence type="predicted"/>
<dbReference type="EMBL" id="JBHUCX010000020">
    <property type="protein sequence ID" value="MFD1674718.1"/>
    <property type="molecule type" value="Genomic_DNA"/>
</dbReference>
<accession>A0ABW4JG78</accession>
<sequence>MKVREGLMPTVLNTALTATSLTLNNRRKKVHPVIGWSIVALNASQVIMEACSLVRQRR</sequence>
<comment type="caution">
    <text evidence="1">The sequence shown here is derived from an EMBL/GenBank/DDBJ whole genome shotgun (WGS) entry which is preliminary data.</text>
</comment>
<organism evidence="1 2">
    <name type="scientific">Alicyclobacillus fodiniaquatilis</name>
    <dbReference type="NCBI Taxonomy" id="1661150"/>
    <lineage>
        <taxon>Bacteria</taxon>
        <taxon>Bacillati</taxon>
        <taxon>Bacillota</taxon>
        <taxon>Bacilli</taxon>
        <taxon>Bacillales</taxon>
        <taxon>Alicyclobacillaceae</taxon>
        <taxon>Alicyclobacillus</taxon>
    </lineage>
</organism>
<evidence type="ECO:0000313" key="1">
    <source>
        <dbReference type="EMBL" id="MFD1674718.1"/>
    </source>
</evidence>
<reference evidence="2" key="1">
    <citation type="journal article" date="2019" name="Int. J. Syst. Evol. Microbiol.">
        <title>The Global Catalogue of Microorganisms (GCM) 10K type strain sequencing project: providing services to taxonomists for standard genome sequencing and annotation.</title>
        <authorList>
            <consortium name="The Broad Institute Genomics Platform"/>
            <consortium name="The Broad Institute Genome Sequencing Center for Infectious Disease"/>
            <person name="Wu L."/>
            <person name="Ma J."/>
        </authorList>
    </citation>
    <scope>NUCLEOTIDE SEQUENCE [LARGE SCALE GENOMIC DNA]</scope>
    <source>
        <strain evidence="2">CGMCC 1.12286</strain>
    </source>
</reference>